<dbReference type="InterPro" id="IPR012675">
    <property type="entry name" value="Beta-grasp_dom_sf"/>
</dbReference>
<proteinExistence type="predicted"/>
<accession>A0A4Y9QRM5</accession>
<dbReference type="EMBL" id="SPSB01000003">
    <property type="protein sequence ID" value="TFV94262.1"/>
    <property type="molecule type" value="Genomic_DNA"/>
</dbReference>
<keyword evidence="2" id="KW-1185">Reference proteome</keyword>
<name>A0A4Y9QRM5_9BACT</name>
<evidence type="ECO:0000313" key="1">
    <source>
        <dbReference type="EMBL" id="TFV94262.1"/>
    </source>
</evidence>
<sequence length="79" mass="8812">MNQKIRIRTFGMIAEEIGQSELVLDQLDSTELLKEYLFGQFPKLQSMKFSIAINQQLAQGDEKIPEGAEIALLPPFSGG</sequence>
<dbReference type="InterPro" id="IPR003749">
    <property type="entry name" value="ThiS/MoaD-like"/>
</dbReference>
<comment type="caution">
    <text evidence="1">The sequence shown here is derived from an EMBL/GenBank/DDBJ whole genome shotgun (WGS) entry which is preliminary data.</text>
</comment>
<dbReference type="Proteomes" id="UP000297647">
    <property type="component" value="Unassembled WGS sequence"/>
</dbReference>
<reference evidence="1 2" key="1">
    <citation type="submission" date="2019-03" db="EMBL/GenBank/DDBJ databases">
        <title>Algoriphagus sp. nov, a new strain isolated from root system soil of mangrove plant Kandelia.</title>
        <authorList>
            <person name="Yin Q."/>
            <person name="Wang K."/>
            <person name="Song Z."/>
        </authorList>
    </citation>
    <scope>NUCLEOTIDE SEQUENCE [LARGE SCALE GENOMIC DNA]</scope>
    <source>
        <strain evidence="1 2">XY-J91</strain>
    </source>
</reference>
<dbReference type="RefSeq" id="WP_135073426.1">
    <property type="nucleotide sequence ID" value="NZ_SPSB01000003.1"/>
</dbReference>
<dbReference type="Pfam" id="PF02597">
    <property type="entry name" value="ThiS"/>
    <property type="match status" value="1"/>
</dbReference>
<dbReference type="InterPro" id="IPR016155">
    <property type="entry name" value="Mopterin_synth/thiamin_S_b"/>
</dbReference>
<protein>
    <submittedName>
        <fullName evidence="1">MoaD/ThiS family protein</fullName>
    </submittedName>
</protein>
<gene>
    <name evidence="1" type="ORF">E4S40_09510</name>
</gene>
<organism evidence="1 2">
    <name type="scientific">Algoriphagus kandeliae</name>
    <dbReference type="NCBI Taxonomy" id="2562278"/>
    <lineage>
        <taxon>Bacteria</taxon>
        <taxon>Pseudomonadati</taxon>
        <taxon>Bacteroidota</taxon>
        <taxon>Cytophagia</taxon>
        <taxon>Cytophagales</taxon>
        <taxon>Cyclobacteriaceae</taxon>
        <taxon>Algoriphagus</taxon>
    </lineage>
</organism>
<dbReference type="SUPFAM" id="SSF54285">
    <property type="entry name" value="MoaD/ThiS"/>
    <property type="match status" value="1"/>
</dbReference>
<evidence type="ECO:0000313" key="2">
    <source>
        <dbReference type="Proteomes" id="UP000297647"/>
    </source>
</evidence>
<dbReference type="CDD" id="cd00754">
    <property type="entry name" value="Ubl_MoaD"/>
    <property type="match status" value="1"/>
</dbReference>
<dbReference type="OrthoDB" id="598356at2"/>
<dbReference type="AlphaFoldDB" id="A0A4Y9QRM5"/>
<dbReference type="Gene3D" id="3.10.20.30">
    <property type="match status" value="1"/>
</dbReference>